<evidence type="ECO:0000256" key="7">
    <source>
        <dbReference type="ARBA" id="ARBA00022692"/>
    </source>
</evidence>
<dbReference type="STRING" id="158441.A0A226ER72"/>
<dbReference type="PANTHER" id="PTHR10689">
    <property type="entry name" value="MICROSOMAL GLUTATHIONE S-TRANSFERASE 1"/>
    <property type="match status" value="1"/>
</dbReference>
<evidence type="ECO:0000256" key="2">
    <source>
        <dbReference type="ARBA" id="ARBA00004294"/>
    </source>
</evidence>
<dbReference type="PANTHER" id="PTHR10689:SF6">
    <property type="entry name" value="MICROSOMAL GLUTATHIONE S-TRANSFERASE 1"/>
    <property type="match status" value="1"/>
</dbReference>
<sequence>MKIDVDFEIFGILAFYSAILLAKILVMPVLVAKQRINKKVSVSVDESTCSGSTAATDSSEVFANPEDKAFVPGGEVSIKHTDQDVERYRRAHLNDLENILPFIFLATLFCFTNPGIEFARCLFQLFTIARIGHTIFYCAPRARKAWLRFASCGVGWVINAYMAFSVFMYNF</sequence>
<keyword evidence="6 18" id="KW-0808">Transferase</keyword>
<evidence type="ECO:0000256" key="16">
    <source>
        <dbReference type="ARBA" id="ARBA00049385"/>
    </source>
</evidence>
<dbReference type="InterPro" id="IPR040162">
    <property type="entry name" value="MGST1-like"/>
</dbReference>
<evidence type="ECO:0000256" key="6">
    <source>
        <dbReference type="ARBA" id="ARBA00022679"/>
    </source>
</evidence>
<comment type="subcellular location">
    <subcellularLocation>
        <location evidence="3">Endoplasmic reticulum membrane</location>
        <topology evidence="3">Multi-pass membrane protein</topology>
    </subcellularLocation>
    <subcellularLocation>
        <location evidence="2">Mitochondrion outer membrane</location>
    </subcellularLocation>
</comment>
<proteinExistence type="inferred from homology"/>
<evidence type="ECO:0000256" key="9">
    <source>
        <dbReference type="ARBA" id="ARBA00022824"/>
    </source>
</evidence>
<keyword evidence="10 17" id="KW-1133">Transmembrane helix</keyword>
<dbReference type="Gene3D" id="1.20.120.550">
    <property type="entry name" value="Membrane associated eicosanoid/glutathione metabolism-like domain"/>
    <property type="match status" value="1"/>
</dbReference>
<keyword evidence="7 17" id="KW-0812">Transmembrane</keyword>
<comment type="caution">
    <text evidence="18">The sequence shown here is derived from an EMBL/GenBank/DDBJ whole genome shotgun (WGS) entry which is preliminary data.</text>
</comment>
<dbReference type="InterPro" id="IPR001129">
    <property type="entry name" value="Membr-assoc_MAPEG"/>
</dbReference>
<dbReference type="Pfam" id="PF01124">
    <property type="entry name" value="MAPEG"/>
    <property type="match status" value="1"/>
</dbReference>
<evidence type="ECO:0000256" key="13">
    <source>
        <dbReference type="ARBA" id="ARBA00023136"/>
    </source>
</evidence>
<evidence type="ECO:0000256" key="5">
    <source>
        <dbReference type="ARBA" id="ARBA00012452"/>
    </source>
</evidence>
<feature type="transmembrane region" description="Helical" evidence="17">
    <location>
        <begin position="12"/>
        <end position="31"/>
    </location>
</feature>
<dbReference type="GO" id="GO:0005741">
    <property type="term" value="C:mitochondrial outer membrane"/>
    <property type="evidence" value="ECO:0007669"/>
    <property type="project" value="UniProtKB-SubCell"/>
</dbReference>
<evidence type="ECO:0000313" key="18">
    <source>
        <dbReference type="EMBL" id="OXA60009.1"/>
    </source>
</evidence>
<dbReference type="GO" id="GO:0004364">
    <property type="term" value="F:glutathione transferase activity"/>
    <property type="evidence" value="ECO:0007669"/>
    <property type="project" value="UniProtKB-EC"/>
</dbReference>
<dbReference type="OrthoDB" id="193139at2759"/>
<accession>A0A226ER72</accession>
<keyword evidence="19" id="KW-1185">Reference proteome</keyword>
<dbReference type="EMBL" id="LNIX01000002">
    <property type="protein sequence ID" value="OXA60009.1"/>
    <property type="molecule type" value="Genomic_DNA"/>
</dbReference>
<evidence type="ECO:0000256" key="17">
    <source>
        <dbReference type="SAM" id="Phobius"/>
    </source>
</evidence>
<evidence type="ECO:0000256" key="4">
    <source>
        <dbReference type="ARBA" id="ARBA00010459"/>
    </source>
</evidence>
<keyword evidence="9" id="KW-0256">Endoplasmic reticulum</keyword>
<dbReference type="EC" id="2.5.1.18" evidence="5"/>
<protein>
    <recommendedName>
        <fullName evidence="15">Microsomal glutathione S-transferase 1</fullName>
        <ecNumber evidence="5">2.5.1.18</ecNumber>
    </recommendedName>
</protein>
<evidence type="ECO:0000256" key="14">
    <source>
        <dbReference type="ARBA" id="ARBA00038540"/>
    </source>
</evidence>
<comment type="subunit">
    <text evidence="14">Homotrimer; The trimer binds only one molecule of glutathione.</text>
</comment>
<dbReference type="OMA" id="ICHTIAY"/>
<evidence type="ECO:0000256" key="12">
    <source>
        <dbReference type="ARBA" id="ARBA00023128"/>
    </source>
</evidence>
<evidence type="ECO:0000256" key="11">
    <source>
        <dbReference type="ARBA" id="ARBA00022990"/>
    </source>
</evidence>
<evidence type="ECO:0000256" key="15">
    <source>
        <dbReference type="ARBA" id="ARBA00039397"/>
    </source>
</evidence>
<evidence type="ECO:0000313" key="19">
    <source>
        <dbReference type="Proteomes" id="UP000198287"/>
    </source>
</evidence>
<feature type="transmembrane region" description="Helical" evidence="17">
    <location>
        <begin position="146"/>
        <end position="169"/>
    </location>
</feature>
<comment type="function">
    <text evidence="1">Conjugation of reduced glutathione to a wide number of exogenous and endogenous hydrophobic electrophiles.</text>
</comment>
<comment type="similarity">
    <text evidence="4">Belongs to the MAPEG family.</text>
</comment>
<comment type="catalytic activity">
    <reaction evidence="16">
        <text>RX + glutathione = an S-substituted glutathione + a halide anion + H(+)</text>
        <dbReference type="Rhea" id="RHEA:16437"/>
        <dbReference type="ChEBI" id="CHEBI:15378"/>
        <dbReference type="ChEBI" id="CHEBI:16042"/>
        <dbReference type="ChEBI" id="CHEBI:17792"/>
        <dbReference type="ChEBI" id="CHEBI:57925"/>
        <dbReference type="ChEBI" id="CHEBI:90779"/>
        <dbReference type="EC" id="2.5.1.18"/>
    </reaction>
    <physiologicalReaction direction="left-to-right" evidence="16">
        <dbReference type="Rhea" id="RHEA:16438"/>
    </physiologicalReaction>
</comment>
<keyword evidence="8" id="KW-1000">Mitochondrion outer membrane</keyword>
<gene>
    <name evidence="18" type="ORF">Fcan01_05451</name>
</gene>
<keyword evidence="12" id="KW-0496">Mitochondrion</keyword>
<reference evidence="18 19" key="1">
    <citation type="submission" date="2015-12" db="EMBL/GenBank/DDBJ databases">
        <title>The genome of Folsomia candida.</title>
        <authorList>
            <person name="Faddeeva A."/>
            <person name="Derks M.F."/>
            <person name="Anvar Y."/>
            <person name="Smit S."/>
            <person name="Van Straalen N."/>
            <person name="Roelofs D."/>
        </authorList>
    </citation>
    <scope>NUCLEOTIDE SEQUENCE [LARGE SCALE GENOMIC DNA]</scope>
    <source>
        <strain evidence="18 19">VU population</strain>
        <tissue evidence="18">Whole body</tissue>
    </source>
</reference>
<keyword evidence="11" id="KW-0007">Acetylation</keyword>
<dbReference type="InterPro" id="IPR023352">
    <property type="entry name" value="MAPEG-like_dom_sf"/>
</dbReference>
<evidence type="ECO:0000256" key="8">
    <source>
        <dbReference type="ARBA" id="ARBA00022787"/>
    </source>
</evidence>
<dbReference type="Proteomes" id="UP000198287">
    <property type="component" value="Unassembled WGS sequence"/>
</dbReference>
<dbReference type="SUPFAM" id="SSF161084">
    <property type="entry name" value="MAPEG domain-like"/>
    <property type="match status" value="1"/>
</dbReference>
<dbReference type="GO" id="GO:0005789">
    <property type="term" value="C:endoplasmic reticulum membrane"/>
    <property type="evidence" value="ECO:0007669"/>
    <property type="project" value="UniProtKB-SubCell"/>
</dbReference>
<organism evidence="18 19">
    <name type="scientific">Folsomia candida</name>
    <name type="common">Springtail</name>
    <dbReference type="NCBI Taxonomy" id="158441"/>
    <lineage>
        <taxon>Eukaryota</taxon>
        <taxon>Metazoa</taxon>
        <taxon>Ecdysozoa</taxon>
        <taxon>Arthropoda</taxon>
        <taxon>Hexapoda</taxon>
        <taxon>Collembola</taxon>
        <taxon>Entomobryomorpha</taxon>
        <taxon>Isotomoidea</taxon>
        <taxon>Isotomidae</taxon>
        <taxon>Proisotominae</taxon>
        <taxon>Folsomia</taxon>
    </lineage>
</organism>
<name>A0A226ER72_FOLCA</name>
<evidence type="ECO:0000256" key="10">
    <source>
        <dbReference type="ARBA" id="ARBA00022989"/>
    </source>
</evidence>
<evidence type="ECO:0000256" key="3">
    <source>
        <dbReference type="ARBA" id="ARBA00004477"/>
    </source>
</evidence>
<evidence type="ECO:0000256" key="1">
    <source>
        <dbReference type="ARBA" id="ARBA00003701"/>
    </source>
</evidence>
<keyword evidence="13 17" id="KW-0472">Membrane</keyword>
<dbReference type="AlphaFoldDB" id="A0A226ER72"/>